<feature type="transmembrane region" description="Helical" evidence="8">
    <location>
        <begin position="289"/>
        <end position="312"/>
    </location>
</feature>
<evidence type="ECO:0000313" key="11">
    <source>
        <dbReference type="Proteomes" id="UP001500200"/>
    </source>
</evidence>
<reference evidence="11" key="1">
    <citation type="journal article" date="2019" name="Int. J. Syst. Evol. Microbiol.">
        <title>The Global Catalogue of Microorganisms (GCM) 10K type strain sequencing project: providing services to taxonomists for standard genome sequencing and annotation.</title>
        <authorList>
            <consortium name="The Broad Institute Genomics Platform"/>
            <consortium name="The Broad Institute Genome Sequencing Center for Infectious Disease"/>
            <person name="Wu L."/>
            <person name="Ma J."/>
        </authorList>
    </citation>
    <scope>NUCLEOTIDE SEQUENCE [LARGE SCALE GENOMIC DNA]</scope>
    <source>
        <strain evidence="11">JCM 18514</strain>
    </source>
</reference>
<evidence type="ECO:0000256" key="8">
    <source>
        <dbReference type="SAM" id="Phobius"/>
    </source>
</evidence>
<proteinExistence type="predicted"/>
<comment type="subcellular location">
    <subcellularLocation>
        <location evidence="1">Cell membrane</location>
        <topology evidence="1">Multi-pass membrane protein</topology>
    </subcellularLocation>
</comment>
<feature type="transmembrane region" description="Helical" evidence="8">
    <location>
        <begin position="102"/>
        <end position="120"/>
    </location>
</feature>
<dbReference type="PROSITE" id="PS00217">
    <property type="entry name" value="SUGAR_TRANSPORT_2"/>
    <property type="match status" value="1"/>
</dbReference>
<dbReference type="InterPro" id="IPR005828">
    <property type="entry name" value="MFS_sugar_transport-like"/>
</dbReference>
<keyword evidence="11" id="KW-1185">Reference proteome</keyword>
<evidence type="ECO:0000313" key="10">
    <source>
        <dbReference type="EMBL" id="GAA5192275.1"/>
    </source>
</evidence>
<dbReference type="EMBL" id="BAABKK010000010">
    <property type="protein sequence ID" value="GAA5192275.1"/>
    <property type="molecule type" value="Genomic_DNA"/>
</dbReference>
<dbReference type="InterPro" id="IPR005829">
    <property type="entry name" value="Sugar_transporter_CS"/>
</dbReference>
<organism evidence="10 11">
    <name type="scientific">Arthrobacter gyeryongensis</name>
    <dbReference type="NCBI Taxonomy" id="1650592"/>
    <lineage>
        <taxon>Bacteria</taxon>
        <taxon>Bacillati</taxon>
        <taxon>Actinomycetota</taxon>
        <taxon>Actinomycetes</taxon>
        <taxon>Micrococcales</taxon>
        <taxon>Micrococcaceae</taxon>
        <taxon>Arthrobacter</taxon>
    </lineage>
</organism>
<feature type="transmembrane region" description="Helical" evidence="8">
    <location>
        <begin position="321"/>
        <end position="340"/>
    </location>
</feature>
<keyword evidence="5 8" id="KW-1133">Transmembrane helix</keyword>
<feature type="transmembrane region" description="Helical" evidence="8">
    <location>
        <begin position="346"/>
        <end position="364"/>
    </location>
</feature>
<feature type="transmembrane region" description="Helical" evidence="8">
    <location>
        <begin position="202"/>
        <end position="223"/>
    </location>
</feature>
<gene>
    <name evidence="10" type="ORF">GCM10023346_13860</name>
</gene>
<dbReference type="PANTHER" id="PTHR43045">
    <property type="entry name" value="SHIKIMATE TRANSPORTER"/>
    <property type="match status" value="1"/>
</dbReference>
<name>A0ABP9SA52_9MICC</name>
<keyword evidence="2" id="KW-0813">Transport</keyword>
<evidence type="ECO:0000256" key="4">
    <source>
        <dbReference type="ARBA" id="ARBA00022692"/>
    </source>
</evidence>
<dbReference type="Pfam" id="PF00083">
    <property type="entry name" value="Sugar_tr"/>
    <property type="match status" value="1"/>
</dbReference>
<feature type="region of interest" description="Disordered" evidence="7">
    <location>
        <begin position="1"/>
        <end position="24"/>
    </location>
</feature>
<dbReference type="SUPFAM" id="SSF103473">
    <property type="entry name" value="MFS general substrate transporter"/>
    <property type="match status" value="1"/>
</dbReference>
<evidence type="ECO:0000256" key="6">
    <source>
        <dbReference type="ARBA" id="ARBA00023136"/>
    </source>
</evidence>
<feature type="transmembrane region" description="Helical" evidence="8">
    <location>
        <begin position="411"/>
        <end position="432"/>
    </location>
</feature>
<comment type="caution">
    <text evidence="10">The sequence shown here is derived from an EMBL/GenBank/DDBJ whole genome shotgun (WGS) entry which is preliminary data.</text>
</comment>
<sequence>MDKRPIGAGSGIPQTSDQTPSTSPKMRRVALASFMGTLIEGYDFIIYGTAAALIFPEIFFPAMGESAGTVAALATFGAAFVARPLGSVFFGHLGDRLGRKNTLVATLLLMGIGTFLMGVLPTAMQIGIAAPVMLVILRVVQGFSVGGEWAGATLFVSEHAPKDKRGFWGMAPQLGATLPNILGSTTFLLTSAVMSQSDFVSYGWRIPFLASGLLVIVGLYLRLKVEETPVFKKEHHRGASRVPFLEAFKKQASAILRGAGAILMVFSLVYFASTYLISYASHTLKLSSSTVLVIGIFGGVAYSLAVPISAVLSDRIGRKKVIGGANIIGAVWSLAIFAVLDVGTVPAFAATSCVTFFIAGLAYGPIGAFLPEQFHTRYRYTATGFSYNLAGVIGGGLGPVIAAILTQSIGGFAFGVYVALLSLVAAGCTFTLRETRNTELDWTEETVLNKHKVVSGH</sequence>
<dbReference type="PROSITE" id="PS00216">
    <property type="entry name" value="SUGAR_TRANSPORT_1"/>
    <property type="match status" value="1"/>
</dbReference>
<dbReference type="Gene3D" id="1.20.1250.20">
    <property type="entry name" value="MFS general substrate transporter like domains"/>
    <property type="match status" value="2"/>
</dbReference>
<dbReference type="Proteomes" id="UP001500200">
    <property type="component" value="Unassembled WGS sequence"/>
</dbReference>
<keyword evidence="6 8" id="KW-0472">Membrane</keyword>
<evidence type="ECO:0000256" key="7">
    <source>
        <dbReference type="SAM" id="MobiDB-lite"/>
    </source>
</evidence>
<feature type="transmembrane region" description="Helical" evidence="8">
    <location>
        <begin position="254"/>
        <end position="277"/>
    </location>
</feature>
<dbReference type="InterPro" id="IPR036259">
    <property type="entry name" value="MFS_trans_sf"/>
</dbReference>
<protein>
    <submittedName>
        <fullName evidence="10">MHS family MFS transporter</fullName>
    </submittedName>
</protein>
<keyword evidence="4 8" id="KW-0812">Transmembrane</keyword>
<feature type="compositionally biased region" description="Polar residues" evidence="7">
    <location>
        <begin position="12"/>
        <end position="24"/>
    </location>
</feature>
<feature type="transmembrane region" description="Helical" evidence="8">
    <location>
        <begin position="167"/>
        <end position="190"/>
    </location>
</feature>
<evidence type="ECO:0000256" key="1">
    <source>
        <dbReference type="ARBA" id="ARBA00004651"/>
    </source>
</evidence>
<keyword evidence="3" id="KW-1003">Cell membrane</keyword>
<accession>A0ABP9SA52</accession>
<dbReference type="InterPro" id="IPR020846">
    <property type="entry name" value="MFS_dom"/>
</dbReference>
<evidence type="ECO:0000259" key="9">
    <source>
        <dbReference type="PROSITE" id="PS50850"/>
    </source>
</evidence>
<evidence type="ECO:0000256" key="2">
    <source>
        <dbReference type="ARBA" id="ARBA00022448"/>
    </source>
</evidence>
<dbReference type="PANTHER" id="PTHR43045:SF2">
    <property type="entry name" value="INNER MEMBRANE METABOLITE TRANSPORT PROTEIN YHJE"/>
    <property type="match status" value="1"/>
</dbReference>
<feature type="domain" description="Major facilitator superfamily (MFS) profile" evidence="9">
    <location>
        <begin position="29"/>
        <end position="436"/>
    </location>
</feature>
<feature type="transmembrane region" description="Helical" evidence="8">
    <location>
        <begin position="67"/>
        <end position="90"/>
    </location>
</feature>
<evidence type="ECO:0000256" key="5">
    <source>
        <dbReference type="ARBA" id="ARBA00022989"/>
    </source>
</evidence>
<dbReference type="CDD" id="cd17369">
    <property type="entry name" value="MFS_ShiA_like"/>
    <property type="match status" value="1"/>
</dbReference>
<evidence type="ECO:0000256" key="3">
    <source>
        <dbReference type="ARBA" id="ARBA00022475"/>
    </source>
</evidence>
<dbReference type="InterPro" id="IPR011701">
    <property type="entry name" value="MFS"/>
</dbReference>
<feature type="transmembrane region" description="Helical" evidence="8">
    <location>
        <begin position="29"/>
        <end position="55"/>
    </location>
</feature>
<dbReference type="Pfam" id="PF07690">
    <property type="entry name" value="MFS_1"/>
    <property type="match status" value="1"/>
</dbReference>
<feature type="transmembrane region" description="Helical" evidence="8">
    <location>
        <begin position="126"/>
        <end position="146"/>
    </location>
</feature>
<feature type="transmembrane region" description="Helical" evidence="8">
    <location>
        <begin position="385"/>
        <end position="405"/>
    </location>
</feature>
<dbReference type="PROSITE" id="PS50850">
    <property type="entry name" value="MFS"/>
    <property type="match status" value="1"/>
</dbReference>